<feature type="region of interest" description="Disordered" evidence="1">
    <location>
        <begin position="68"/>
        <end position="100"/>
    </location>
</feature>
<gene>
    <name evidence="2" type="ORF">GCM10017667_42210</name>
</gene>
<evidence type="ECO:0000313" key="2">
    <source>
        <dbReference type="EMBL" id="GHG06532.1"/>
    </source>
</evidence>
<evidence type="ECO:0000256" key="1">
    <source>
        <dbReference type="SAM" id="MobiDB-lite"/>
    </source>
</evidence>
<dbReference type="AlphaFoldDB" id="A0A919BRF3"/>
<organism evidence="2 3">
    <name type="scientific">Streptomyces filamentosus</name>
    <name type="common">Streptomyces roseosporus</name>
    <dbReference type="NCBI Taxonomy" id="67294"/>
    <lineage>
        <taxon>Bacteria</taxon>
        <taxon>Bacillati</taxon>
        <taxon>Actinomycetota</taxon>
        <taxon>Actinomycetes</taxon>
        <taxon>Kitasatosporales</taxon>
        <taxon>Streptomycetaceae</taxon>
        <taxon>Streptomyces</taxon>
    </lineage>
</organism>
<comment type="caution">
    <text evidence="2">The sequence shown here is derived from an EMBL/GenBank/DDBJ whole genome shotgun (WGS) entry which is preliminary data.</text>
</comment>
<proteinExistence type="predicted"/>
<dbReference type="EMBL" id="BNBE01000002">
    <property type="protein sequence ID" value="GHG06532.1"/>
    <property type="molecule type" value="Genomic_DNA"/>
</dbReference>
<protein>
    <submittedName>
        <fullName evidence="2">Uncharacterized protein</fullName>
    </submittedName>
</protein>
<reference evidence="2" key="2">
    <citation type="submission" date="2020-09" db="EMBL/GenBank/DDBJ databases">
        <authorList>
            <person name="Sun Q."/>
            <person name="Ohkuma M."/>
        </authorList>
    </citation>
    <scope>NUCLEOTIDE SEQUENCE</scope>
    <source>
        <strain evidence="2">JCM 4122</strain>
    </source>
</reference>
<accession>A0A919BRF3</accession>
<keyword evidence="3" id="KW-1185">Reference proteome</keyword>
<name>A0A919BRF3_STRFL</name>
<reference evidence="2" key="1">
    <citation type="journal article" date="2014" name="Int. J. Syst. Evol. Microbiol.">
        <title>Complete genome sequence of Corynebacterium casei LMG S-19264T (=DSM 44701T), isolated from a smear-ripened cheese.</title>
        <authorList>
            <consortium name="US DOE Joint Genome Institute (JGI-PGF)"/>
            <person name="Walter F."/>
            <person name="Albersmeier A."/>
            <person name="Kalinowski J."/>
            <person name="Ruckert C."/>
        </authorList>
    </citation>
    <scope>NUCLEOTIDE SEQUENCE</scope>
    <source>
        <strain evidence="2">JCM 4122</strain>
    </source>
</reference>
<dbReference type="Proteomes" id="UP000632849">
    <property type="component" value="Unassembled WGS sequence"/>
</dbReference>
<sequence>MAPDSSAVPVEGFRCGRTVGKGRVRQLEPLSTVAGRFLPGDDGAGRPAAGEQDRVAVRSPFTNQGVCASRSRRFRASTRRDAAPGTPTAADPCGESNGHNYGAAPKVCRHRCTERTLTLRSLAIAELTSP</sequence>
<feature type="compositionally biased region" description="Low complexity" evidence="1">
    <location>
        <begin position="83"/>
        <end position="92"/>
    </location>
</feature>
<evidence type="ECO:0000313" key="3">
    <source>
        <dbReference type="Proteomes" id="UP000632849"/>
    </source>
</evidence>